<name>A0A9C5ZDJ7_9MUSC</name>
<dbReference type="Pfam" id="PF10243">
    <property type="entry name" value="MIP-T3"/>
    <property type="match status" value="1"/>
</dbReference>
<evidence type="ECO:0000256" key="8">
    <source>
        <dbReference type="ARBA" id="ARBA00043971"/>
    </source>
</evidence>
<organism evidence="10 12">
    <name type="scientific">Glossina fuscipes</name>
    <dbReference type="NCBI Taxonomy" id="7396"/>
    <lineage>
        <taxon>Eukaryota</taxon>
        <taxon>Metazoa</taxon>
        <taxon>Ecdysozoa</taxon>
        <taxon>Arthropoda</taxon>
        <taxon>Hexapoda</taxon>
        <taxon>Insecta</taxon>
        <taxon>Pterygota</taxon>
        <taxon>Neoptera</taxon>
        <taxon>Endopterygota</taxon>
        <taxon>Diptera</taxon>
        <taxon>Brachycera</taxon>
        <taxon>Muscomorpha</taxon>
        <taxon>Hippoboscoidea</taxon>
        <taxon>Glossinidae</taxon>
        <taxon>Glossina</taxon>
    </lineage>
</organism>
<evidence type="ECO:0000256" key="6">
    <source>
        <dbReference type="ARBA" id="ARBA00023212"/>
    </source>
</evidence>
<reference evidence="11 12" key="1">
    <citation type="submission" date="2025-04" db="UniProtKB">
        <authorList>
            <consortium name="RefSeq"/>
        </authorList>
    </citation>
    <scope>IDENTIFICATION</scope>
    <source>
        <tissue evidence="11 12">Whole body pupa</tissue>
    </source>
</reference>
<dbReference type="GO" id="GO:0060271">
    <property type="term" value="P:cilium assembly"/>
    <property type="evidence" value="ECO:0007669"/>
    <property type="project" value="TreeGrafter"/>
</dbReference>
<evidence type="ECO:0000256" key="3">
    <source>
        <dbReference type="ARBA" id="ARBA00022490"/>
    </source>
</evidence>
<evidence type="ECO:0000313" key="10">
    <source>
        <dbReference type="Proteomes" id="UP000092443"/>
    </source>
</evidence>
<comment type="subcellular location">
    <subcellularLocation>
        <location evidence="2">Cytoplasm</location>
        <location evidence="2">Cytoskeleton</location>
        <location evidence="2">Cilium axoneme</location>
    </subcellularLocation>
    <subcellularLocation>
        <location evidence="1">Cytoplasm</location>
        <location evidence="1">Cytoskeleton</location>
        <location evidence="1">Cilium basal body</location>
    </subcellularLocation>
</comment>
<dbReference type="PANTHER" id="PTHR31363">
    <property type="entry name" value="TRAF3-INTERACTING PROTEIN 1"/>
    <property type="match status" value="1"/>
</dbReference>
<dbReference type="RefSeq" id="XP_037898506.1">
    <property type="nucleotide sequence ID" value="XM_038042578.1"/>
</dbReference>
<dbReference type="KEGG" id="gfs:119643232"/>
<dbReference type="InterPro" id="IPR018799">
    <property type="entry name" value="TRAF3IP1"/>
</dbReference>
<keyword evidence="7" id="KW-0966">Cell projection</keyword>
<keyword evidence="10" id="KW-1185">Reference proteome</keyword>
<keyword evidence="3" id="KW-0963">Cytoplasm</keyword>
<keyword evidence="5" id="KW-0175">Coiled coil</keyword>
<keyword evidence="4" id="KW-0970">Cilium biogenesis/degradation</keyword>
<evidence type="ECO:0000256" key="5">
    <source>
        <dbReference type="ARBA" id="ARBA00023054"/>
    </source>
</evidence>
<dbReference type="GO" id="GO:0005930">
    <property type="term" value="C:axoneme"/>
    <property type="evidence" value="ECO:0007669"/>
    <property type="project" value="UniProtKB-SubCell"/>
</dbReference>
<dbReference type="GO" id="GO:0042073">
    <property type="term" value="P:intraciliary transport"/>
    <property type="evidence" value="ECO:0007669"/>
    <property type="project" value="TreeGrafter"/>
</dbReference>
<dbReference type="AlphaFoldDB" id="A0A9C5ZDJ7"/>
<dbReference type="GO" id="GO:0030992">
    <property type="term" value="C:intraciliary transport particle B"/>
    <property type="evidence" value="ECO:0007669"/>
    <property type="project" value="TreeGrafter"/>
</dbReference>
<evidence type="ECO:0000256" key="1">
    <source>
        <dbReference type="ARBA" id="ARBA00004120"/>
    </source>
</evidence>
<accession>A0A9C5ZDJ7</accession>
<evidence type="ECO:0000259" key="9">
    <source>
        <dbReference type="Pfam" id="PF10243"/>
    </source>
</evidence>
<dbReference type="GO" id="GO:0036064">
    <property type="term" value="C:ciliary basal body"/>
    <property type="evidence" value="ECO:0007669"/>
    <property type="project" value="TreeGrafter"/>
</dbReference>
<dbReference type="GO" id="GO:0008017">
    <property type="term" value="F:microtubule binding"/>
    <property type="evidence" value="ECO:0007669"/>
    <property type="project" value="InterPro"/>
</dbReference>
<dbReference type="GeneID" id="119643232"/>
<feature type="domain" description="TRAF3-interacting protein 1 N-terminal" evidence="9">
    <location>
        <begin position="13"/>
        <end position="60"/>
    </location>
</feature>
<comment type="similarity">
    <text evidence="8">Belongs to the TRAF3IP1 family.</text>
</comment>
<dbReference type="GO" id="GO:0070507">
    <property type="term" value="P:regulation of microtubule cytoskeleton organization"/>
    <property type="evidence" value="ECO:0007669"/>
    <property type="project" value="TreeGrafter"/>
</dbReference>
<dbReference type="Proteomes" id="UP000092443">
    <property type="component" value="Unplaced"/>
</dbReference>
<evidence type="ECO:0000313" key="12">
    <source>
        <dbReference type="RefSeq" id="XP_037898506.1"/>
    </source>
</evidence>
<protein>
    <submittedName>
        <fullName evidence="11 12">TRAF3-interacting protein 1-like</fullName>
    </submittedName>
</protein>
<evidence type="ECO:0000313" key="11">
    <source>
        <dbReference type="RefSeq" id="XP_037897468.1"/>
    </source>
</evidence>
<gene>
    <name evidence="12" type="primary">LOC119643232</name>
    <name evidence="11" type="synonym">LOC119642390</name>
</gene>
<dbReference type="InterPro" id="IPR042576">
    <property type="entry name" value="TRAF3IP1_N_sf"/>
</dbReference>
<proteinExistence type="inferred from homology"/>
<dbReference type="KEGG" id="gfs:119642390"/>
<evidence type="ECO:0000256" key="4">
    <source>
        <dbReference type="ARBA" id="ARBA00022794"/>
    </source>
</evidence>
<sequence>MTDNILNPSVIITLGKYVKKPALSEKMLKKSPFRFLHDVFNAVIRDAGFFAGLYTAEELNFEKS</sequence>
<dbReference type="RefSeq" id="XP_037897468.1">
    <property type="nucleotide sequence ID" value="XM_038041540.1"/>
</dbReference>
<dbReference type="PANTHER" id="PTHR31363:SF0">
    <property type="entry name" value="TRAF3-INTERACTING PROTEIN 1"/>
    <property type="match status" value="1"/>
</dbReference>
<evidence type="ECO:0000256" key="7">
    <source>
        <dbReference type="ARBA" id="ARBA00023273"/>
    </source>
</evidence>
<keyword evidence="6" id="KW-0206">Cytoskeleton</keyword>
<dbReference type="Gene3D" id="1.10.418.50">
    <property type="entry name" value="Microtubule-binding protein MIP-T3"/>
    <property type="match status" value="1"/>
</dbReference>
<evidence type="ECO:0000256" key="2">
    <source>
        <dbReference type="ARBA" id="ARBA00004430"/>
    </source>
</evidence>
<dbReference type="InterPro" id="IPR040468">
    <property type="entry name" value="TRAF3IP1_N"/>
</dbReference>